<dbReference type="InterPro" id="IPR028040">
    <property type="entry name" value="TopoVIB-like"/>
</dbReference>
<dbReference type="AlphaFoldDB" id="A0ABD0X662"/>
<name>A0ABD0X662_UMBPY</name>
<comment type="caution">
    <text evidence="1">The sequence shown here is derived from an EMBL/GenBank/DDBJ whole genome shotgun (WGS) entry which is preliminary data.</text>
</comment>
<reference evidence="1 2" key="1">
    <citation type="submission" date="2024-06" db="EMBL/GenBank/DDBJ databases">
        <authorList>
            <person name="Pan Q."/>
            <person name="Wen M."/>
            <person name="Jouanno E."/>
            <person name="Zahm M."/>
            <person name="Klopp C."/>
            <person name="Cabau C."/>
            <person name="Louis A."/>
            <person name="Berthelot C."/>
            <person name="Parey E."/>
            <person name="Roest Crollius H."/>
            <person name="Montfort J."/>
            <person name="Robinson-Rechavi M."/>
            <person name="Bouchez O."/>
            <person name="Lampietro C."/>
            <person name="Lopez Roques C."/>
            <person name="Donnadieu C."/>
            <person name="Postlethwait J."/>
            <person name="Bobe J."/>
            <person name="Verreycken H."/>
            <person name="Guiguen Y."/>
        </authorList>
    </citation>
    <scope>NUCLEOTIDE SEQUENCE [LARGE SCALE GENOMIC DNA]</scope>
    <source>
        <strain evidence="1">Up_M1</strain>
        <tissue evidence="1">Testis</tissue>
    </source>
</reference>
<accession>A0ABD0X662</accession>
<dbReference type="Proteomes" id="UP001557470">
    <property type="component" value="Unassembled WGS sequence"/>
</dbReference>
<dbReference type="EMBL" id="JAGEUA010000006">
    <property type="protein sequence ID" value="KAL0973852.1"/>
    <property type="molecule type" value="Genomic_DNA"/>
</dbReference>
<evidence type="ECO:0000313" key="2">
    <source>
        <dbReference type="Proteomes" id="UP001557470"/>
    </source>
</evidence>
<proteinExistence type="predicted"/>
<keyword evidence="2" id="KW-1185">Reference proteome</keyword>
<gene>
    <name evidence="1" type="ORF">UPYG_G00212050</name>
</gene>
<sequence>MLQSIQNVLRLLMLLARQGREPLKRSLAVNSGGLLVLLWSTPGNPPSGQVVNCTVAAAGPWCSGISVEDKHGLCVSEFWQRLAPSSSPGPAPDPEELCAFTEIYGTLHFLISLQISEIRLDKCAVRSQTEGFLHRLNLTNAGVNIYLTIKLKGEIYHRIFSGKAERLALKDQTVIMDVSSPIIQQPPVSALPGPWCQRGHPVSGVGLPLLIPPEAMEGGLYGELNLLPVSVLTPCVLWYPNLATRVTTIQMLLYSPINLPLLAPSAFLWQLPTCLALEELGLSGLTCTPSAGPPSSDIVYSLDRVQCEETEQEFPPAVKQTLSVFLFLQHTDPFLSQLSDYMASEVLLELHLEDVLRYNREALITALNSLLQNTLKDQQQRLKAQEKMRSAQAVMLSSLGSVVSSSSNVEFRDACLDRMMVQDTYELSASLRESLQRTTAGRTVSSSRCYSEQMDTATRLSWRHTNRNEI</sequence>
<dbReference type="PANTHER" id="PTHR14652:SF2">
    <property type="entry name" value="TYPE 2 DNA TOPOISOMERASE 6 SUBUNIT B-LIKE"/>
    <property type="match status" value="1"/>
</dbReference>
<evidence type="ECO:0000313" key="1">
    <source>
        <dbReference type="EMBL" id="KAL0973852.1"/>
    </source>
</evidence>
<organism evidence="1 2">
    <name type="scientific">Umbra pygmaea</name>
    <name type="common">Eastern mudminnow</name>
    <dbReference type="NCBI Taxonomy" id="75934"/>
    <lineage>
        <taxon>Eukaryota</taxon>
        <taxon>Metazoa</taxon>
        <taxon>Chordata</taxon>
        <taxon>Craniata</taxon>
        <taxon>Vertebrata</taxon>
        <taxon>Euteleostomi</taxon>
        <taxon>Actinopterygii</taxon>
        <taxon>Neopterygii</taxon>
        <taxon>Teleostei</taxon>
        <taxon>Protacanthopterygii</taxon>
        <taxon>Esociformes</taxon>
        <taxon>Umbridae</taxon>
        <taxon>Umbra</taxon>
    </lineage>
</organism>
<dbReference type="Pfam" id="PF15091">
    <property type="entry name" value="DUF4554"/>
    <property type="match status" value="2"/>
</dbReference>
<protein>
    <submittedName>
        <fullName evidence="1">Uncharacterized protein</fullName>
    </submittedName>
</protein>
<dbReference type="PANTHER" id="PTHR14652">
    <property type="entry name" value="TYPE 2 DNA TOPOISOMERASE 6 SUBUNIT B-LIKE"/>
    <property type="match status" value="1"/>
</dbReference>